<name>A0A814F0W7_ADIRI</name>
<dbReference type="InterPro" id="IPR036866">
    <property type="entry name" value="RibonucZ/Hydroxyglut_hydro"/>
</dbReference>
<feature type="domain" description="Metallo-beta-lactamase" evidence="1">
    <location>
        <begin position="73"/>
        <end position="244"/>
    </location>
</feature>
<proteinExistence type="predicted"/>
<dbReference type="InterPro" id="IPR001279">
    <property type="entry name" value="Metallo-B-lactamas"/>
</dbReference>
<reference evidence="2" key="1">
    <citation type="submission" date="2021-02" db="EMBL/GenBank/DDBJ databases">
        <authorList>
            <person name="Nowell W R."/>
        </authorList>
    </citation>
    <scope>NUCLEOTIDE SEQUENCE</scope>
</reference>
<dbReference type="Proteomes" id="UP000663828">
    <property type="component" value="Unassembled WGS sequence"/>
</dbReference>
<protein>
    <recommendedName>
        <fullName evidence="1">Metallo-beta-lactamase domain-containing protein</fullName>
    </recommendedName>
</protein>
<evidence type="ECO:0000259" key="1">
    <source>
        <dbReference type="SMART" id="SM00849"/>
    </source>
</evidence>
<comment type="caution">
    <text evidence="2">The sequence shown here is derived from an EMBL/GenBank/DDBJ whole genome shotgun (WGS) entry which is preliminary data.</text>
</comment>
<dbReference type="PANTHER" id="PTHR36839:SF1">
    <property type="entry name" value="METALLO-BETA-LACTAMASE FAMILY PROTEIN (AFU_ORTHOLOGUE AFUA_5G12770)"/>
    <property type="match status" value="1"/>
</dbReference>
<evidence type="ECO:0000313" key="2">
    <source>
        <dbReference type="EMBL" id="CAF0974949.1"/>
    </source>
</evidence>
<dbReference type="PANTHER" id="PTHR36839">
    <property type="entry name" value="METALLO-BETA-LACTAMASE FAMILY PROTEIN (AFU_ORTHOLOGUE AFUA_5G12770)"/>
    <property type="match status" value="1"/>
</dbReference>
<evidence type="ECO:0000313" key="3">
    <source>
        <dbReference type="Proteomes" id="UP000663828"/>
    </source>
</evidence>
<sequence length="277" mass="31636">MSYHVCTNCGIQYPLASIPPAHCLICEDERHYVGKNGQAWTTREELLGNYKNQFKLEENGLYSIWTEPRFAIGQRAFLLQTSFGNILWDCISYLDQDTIDFINKKGGLCAIAISHPHFFTTMVDWSDAFGHVPIYLHKNLDTWVARPDQCLQFWEGSTKDLFNGKLKLINTGGHFDGSQVLYWPEGASGKGVLLSGDDPQICADSKQVTFMHSFLNYIPLNEKKIRRILEHLRSVNYDRLYDAFTIYGTDGVIREGAQQIVQRSGERYCKALSNDMD</sequence>
<dbReference type="Gene3D" id="3.60.15.10">
    <property type="entry name" value="Ribonuclease Z/Hydroxyacylglutathione hydrolase-like"/>
    <property type="match status" value="1"/>
</dbReference>
<dbReference type="SMART" id="SM00849">
    <property type="entry name" value="Lactamase_B"/>
    <property type="match status" value="1"/>
</dbReference>
<keyword evidence="3" id="KW-1185">Reference proteome</keyword>
<accession>A0A814F0W7</accession>
<dbReference type="EMBL" id="CAJNOR010000660">
    <property type="protein sequence ID" value="CAF0974949.1"/>
    <property type="molecule type" value="Genomic_DNA"/>
</dbReference>
<dbReference type="AlphaFoldDB" id="A0A814F0W7"/>
<gene>
    <name evidence="2" type="ORF">XAT740_LOCUS11871</name>
</gene>
<dbReference type="SUPFAM" id="SSF56281">
    <property type="entry name" value="Metallo-hydrolase/oxidoreductase"/>
    <property type="match status" value="1"/>
</dbReference>
<organism evidence="2 3">
    <name type="scientific">Adineta ricciae</name>
    <name type="common">Rotifer</name>
    <dbReference type="NCBI Taxonomy" id="249248"/>
    <lineage>
        <taxon>Eukaryota</taxon>
        <taxon>Metazoa</taxon>
        <taxon>Spiralia</taxon>
        <taxon>Gnathifera</taxon>
        <taxon>Rotifera</taxon>
        <taxon>Eurotatoria</taxon>
        <taxon>Bdelloidea</taxon>
        <taxon>Adinetida</taxon>
        <taxon>Adinetidae</taxon>
        <taxon>Adineta</taxon>
    </lineage>
</organism>